<dbReference type="Proteomes" id="UP000253934">
    <property type="component" value="Unassembled WGS sequence"/>
</dbReference>
<sequence>MEKQNNICYELGINIDENSKDLLASLLDDLGVDNFVLGSVDCDEDSAHFIDGVKQEFYDKYVKNSPVIIYSEDQHYLQSLQKSLEYLFPKANIPLNNETFYIKPIADQNWKESWKSSFKPILIGSKIAILPPWEDPAVFKQEHKIIIDPGMAFGTGQHETTRLCLELMLDLDMPKKVLDVGTGSGILAIAASQLGAQCVLANDIDPDCIRIAMENVLNNNVPYIQFTYDSIENIYDKDFDLAIANIQSKPLKMIIPAICDHISDSGKILLSGILVSEMEEFKVYLQDKHLNIENIKVMGDWCAFICNKN</sequence>
<keyword evidence="4" id="KW-0808">Transferase</keyword>
<keyword evidence="2" id="KW-0963">Cytoplasm</keyword>
<dbReference type="Gene3D" id="3.40.50.150">
    <property type="entry name" value="Vaccinia Virus protein VP39"/>
    <property type="match status" value="1"/>
</dbReference>
<name>A0A369L0B8_9BACT</name>
<dbReference type="GO" id="GO:0005840">
    <property type="term" value="C:ribosome"/>
    <property type="evidence" value="ECO:0007669"/>
    <property type="project" value="UniProtKB-KW"/>
</dbReference>
<dbReference type="SUPFAM" id="SSF53335">
    <property type="entry name" value="S-adenosyl-L-methionine-dependent methyltransferases"/>
    <property type="match status" value="1"/>
</dbReference>
<evidence type="ECO:0000313" key="6">
    <source>
        <dbReference type="EMBL" id="RDB36886.1"/>
    </source>
</evidence>
<evidence type="ECO:0000256" key="4">
    <source>
        <dbReference type="ARBA" id="ARBA00022679"/>
    </source>
</evidence>
<dbReference type="Pfam" id="PF06325">
    <property type="entry name" value="PrmA"/>
    <property type="match status" value="1"/>
</dbReference>
<dbReference type="GO" id="GO:0032259">
    <property type="term" value="P:methylation"/>
    <property type="evidence" value="ECO:0007669"/>
    <property type="project" value="UniProtKB-KW"/>
</dbReference>
<dbReference type="InterPro" id="IPR004498">
    <property type="entry name" value="Ribosomal_PrmA_MeTrfase"/>
</dbReference>
<comment type="caution">
    <text evidence="6">The sequence shown here is derived from an EMBL/GenBank/DDBJ whole genome shotgun (WGS) entry which is preliminary data.</text>
</comment>
<keyword evidence="6" id="KW-0687">Ribonucleoprotein</keyword>
<dbReference type="AlphaFoldDB" id="A0A369L0B8"/>
<organism evidence="6 7">
    <name type="scientific">Spirobacillus cienkowskii</name>
    <dbReference type="NCBI Taxonomy" id="495820"/>
    <lineage>
        <taxon>Bacteria</taxon>
        <taxon>Pseudomonadati</taxon>
        <taxon>Bdellovibrionota</taxon>
        <taxon>Oligoflexia</taxon>
        <taxon>Silvanigrellales</taxon>
        <taxon>Spirobacillus</taxon>
    </lineage>
</organism>
<dbReference type="PANTHER" id="PTHR43648">
    <property type="entry name" value="ELECTRON TRANSFER FLAVOPROTEIN BETA SUBUNIT LYSINE METHYLTRANSFERASE"/>
    <property type="match status" value="1"/>
</dbReference>
<evidence type="ECO:0000256" key="2">
    <source>
        <dbReference type="ARBA" id="ARBA00022490"/>
    </source>
</evidence>
<evidence type="ECO:0000256" key="5">
    <source>
        <dbReference type="ARBA" id="ARBA00022691"/>
    </source>
</evidence>
<dbReference type="NCBIfam" id="TIGR00406">
    <property type="entry name" value="prmA"/>
    <property type="match status" value="1"/>
</dbReference>
<evidence type="ECO:0000313" key="7">
    <source>
        <dbReference type="Proteomes" id="UP000253934"/>
    </source>
</evidence>
<dbReference type="CDD" id="cd02440">
    <property type="entry name" value="AdoMet_MTases"/>
    <property type="match status" value="1"/>
</dbReference>
<dbReference type="PANTHER" id="PTHR43648:SF1">
    <property type="entry name" value="ELECTRON TRANSFER FLAVOPROTEIN BETA SUBUNIT LYSINE METHYLTRANSFERASE"/>
    <property type="match status" value="1"/>
</dbReference>
<reference evidence="6" key="1">
    <citation type="submission" date="2018-04" db="EMBL/GenBank/DDBJ databases">
        <title>Draft genome sequence of the Candidatus Spirobacillus cienkowskii, a pathogen of freshwater Daphnia species, reconstructed from hemolymph metagenomic reads.</title>
        <authorList>
            <person name="Bresciani L."/>
            <person name="Lemos L.N."/>
            <person name="Wale N."/>
            <person name="Lin J.Y."/>
            <person name="Fernandes G.R."/>
            <person name="Duffy M.A."/>
            <person name="Rodrigues J.M."/>
        </authorList>
    </citation>
    <scope>NUCLEOTIDE SEQUENCE [LARGE SCALE GENOMIC DNA]</scope>
    <source>
        <strain evidence="6">Binning01</strain>
    </source>
</reference>
<proteinExistence type="inferred from homology"/>
<dbReference type="GO" id="GO:0008276">
    <property type="term" value="F:protein methyltransferase activity"/>
    <property type="evidence" value="ECO:0007669"/>
    <property type="project" value="InterPro"/>
</dbReference>
<evidence type="ECO:0000256" key="3">
    <source>
        <dbReference type="ARBA" id="ARBA00022603"/>
    </source>
</evidence>
<dbReference type="InterPro" id="IPR050078">
    <property type="entry name" value="Ribosomal_L11_MeTrfase_PrmA"/>
</dbReference>
<accession>A0A369L0B8</accession>
<protein>
    <submittedName>
        <fullName evidence="6">50S ribosomal protein L11 methyltransferase</fullName>
    </submittedName>
</protein>
<comment type="similarity">
    <text evidence="1">Belongs to the methyltransferase superfamily. PrmA family.</text>
</comment>
<dbReference type="PIRSF" id="PIRSF000401">
    <property type="entry name" value="RPL11_MTase"/>
    <property type="match status" value="1"/>
</dbReference>
<keyword evidence="3 6" id="KW-0489">Methyltransferase</keyword>
<dbReference type="EMBL" id="QOVW01000019">
    <property type="protein sequence ID" value="RDB36886.1"/>
    <property type="molecule type" value="Genomic_DNA"/>
</dbReference>
<keyword evidence="5" id="KW-0949">S-adenosyl-L-methionine</keyword>
<gene>
    <name evidence="6" type="primary">prmA</name>
    <name evidence="6" type="ORF">DCC88_02785</name>
</gene>
<evidence type="ECO:0000256" key="1">
    <source>
        <dbReference type="ARBA" id="ARBA00009741"/>
    </source>
</evidence>
<keyword evidence="7" id="KW-1185">Reference proteome</keyword>
<keyword evidence="6" id="KW-0689">Ribosomal protein</keyword>
<dbReference type="InterPro" id="IPR029063">
    <property type="entry name" value="SAM-dependent_MTases_sf"/>
</dbReference>